<dbReference type="WBParaSite" id="ACRNAN_scaffold5372.g14223.t1">
    <property type="protein sequence ID" value="ACRNAN_scaffold5372.g14223.t1"/>
    <property type="gene ID" value="ACRNAN_scaffold5372.g14223"/>
</dbReference>
<proteinExistence type="predicted"/>
<dbReference type="Proteomes" id="UP000887540">
    <property type="component" value="Unplaced"/>
</dbReference>
<feature type="region of interest" description="Disordered" evidence="1">
    <location>
        <begin position="240"/>
        <end position="268"/>
    </location>
</feature>
<evidence type="ECO:0000256" key="1">
    <source>
        <dbReference type="SAM" id="MobiDB-lite"/>
    </source>
</evidence>
<organism evidence="2 3">
    <name type="scientific">Acrobeloides nanus</name>
    <dbReference type="NCBI Taxonomy" id="290746"/>
    <lineage>
        <taxon>Eukaryota</taxon>
        <taxon>Metazoa</taxon>
        <taxon>Ecdysozoa</taxon>
        <taxon>Nematoda</taxon>
        <taxon>Chromadorea</taxon>
        <taxon>Rhabditida</taxon>
        <taxon>Tylenchina</taxon>
        <taxon>Cephalobomorpha</taxon>
        <taxon>Cephaloboidea</taxon>
        <taxon>Cephalobidae</taxon>
        <taxon>Acrobeloides</taxon>
    </lineage>
</organism>
<protein>
    <submittedName>
        <fullName evidence="3">Uncharacterized protein</fullName>
    </submittedName>
</protein>
<evidence type="ECO:0000313" key="2">
    <source>
        <dbReference type="Proteomes" id="UP000887540"/>
    </source>
</evidence>
<sequence length="363" mass="39305">MVLIVDNINRFKRQATSGSSLSSLTDLDSSLSSALSVQSPLLSTSSALNYNNKYGNNLNSGSNSQVGLPGAAYQPVGAAYQPAYAASPYQNAYLASPYQAVASPYQGVGYIQNPYLGRKKRDALNGHRDFMVIDLGQNDFPESDDNLDQGSDLDDIDQSQSQDLLRAKRQSSSTAYNNFLQALLNYINNYASSYYLNTPYMSTGYSLNSNTGSNTGSTSNAGGQTGLSYPTLNYGYPSFGMGRKKRDVDDEQSDQVGDGLDGQDTDIDPNAEQIREKRQNYQSTLNNFLQSILNYINSLGYTYYVRTPYMDAGYSLNSNTQTGTGNTASSGANTGASYPTLGGFGGYPFGRKKRQAGFGIEFV</sequence>
<name>A0A914E3W6_9BILA</name>
<keyword evidence="2" id="KW-1185">Reference proteome</keyword>
<reference evidence="3" key="1">
    <citation type="submission" date="2022-11" db="UniProtKB">
        <authorList>
            <consortium name="WormBaseParasite"/>
        </authorList>
    </citation>
    <scope>IDENTIFICATION</scope>
</reference>
<evidence type="ECO:0000313" key="3">
    <source>
        <dbReference type="WBParaSite" id="ACRNAN_scaffold5372.g14223.t1"/>
    </source>
</evidence>
<accession>A0A914E3W6</accession>
<dbReference type="AlphaFoldDB" id="A0A914E3W6"/>